<comment type="pathway">
    <text evidence="4">Cofactor biosynthesis; molybdopterin biosynthesis.</text>
</comment>
<dbReference type="EC" id="2.10.1.1" evidence="4"/>
<dbReference type="Gene3D" id="2.40.340.10">
    <property type="entry name" value="MoeA, C-terminal, domain IV"/>
    <property type="match status" value="1"/>
</dbReference>
<dbReference type="UniPathway" id="UPA00344"/>
<dbReference type="InterPro" id="IPR038987">
    <property type="entry name" value="MoeA-like"/>
</dbReference>
<evidence type="ECO:0000259" key="5">
    <source>
        <dbReference type="SMART" id="SM00852"/>
    </source>
</evidence>
<dbReference type="SMART" id="SM00852">
    <property type="entry name" value="MoCF_biosynth"/>
    <property type="match status" value="1"/>
</dbReference>
<dbReference type="AlphaFoldDB" id="A0A1H7ZNX8"/>
<dbReference type="Gene3D" id="3.90.105.10">
    <property type="entry name" value="Molybdopterin biosynthesis moea protein, domain 2"/>
    <property type="match status" value="1"/>
</dbReference>
<evidence type="ECO:0000256" key="2">
    <source>
        <dbReference type="ARBA" id="ARBA00010763"/>
    </source>
</evidence>
<evidence type="ECO:0000256" key="4">
    <source>
        <dbReference type="RuleBase" id="RU365090"/>
    </source>
</evidence>
<gene>
    <name evidence="6" type="ORF">SAMN04489760_12536</name>
</gene>
<dbReference type="InterPro" id="IPR036425">
    <property type="entry name" value="MoaB/Mog-like_dom_sf"/>
</dbReference>
<dbReference type="Pfam" id="PF00994">
    <property type="entry name" value="MoCF_biosynth"/>
    <property type="match status" value="1"/>
</dbReference>
<dbReference type="InterPro" id="IPR005110">
    <property type="entry name" value="MoeA_linker/N"/>
</dbReference>
<feature type="domain" description="MoaB/Mog" evidence="5">
    <location>
        <begin position="182"/>
        <end position="319"/>
    </location>
</feature>
<keyword evidence="4" id="KW-0808">Transferase</keyword>
<dbReference type="GO" id="GO:0006777">
    <property type="term" value="P:Mo-molybdopterin cofactor biosynthetic process"/>
    <property type="evidence" value="ECO:0007669"/>
    <property type="project" value="UniProtKB-UniRule"/>
</dbReference>
<dbReference type="InterPro" id="IPR036135">
    <property type="entry name" value="MoeA_linker/N_sf"/>
</dbReference>
<evidence type="ECO:0000256" key="3">
    <source>
        <dbReference type="ARBA" id="ARBA00047317"/>
    </source>
</evidence>
<keyword evidence="4" id="KW-0479">Metal-binding</keyword>
<accession>A0A1H7ZNX8</accession>
<dbReference type="STRING" id="43775.SAMN04489760_12536"/>
<reference evidence="6 7" key="1">
    <citation type="submission" date="2016-10" db="EMBL/GenBank/DDBJ databases">
        <authorList>
            <person name="de Groot N.N."/>
        </authorList>
    </citation>
    <scope>NUCLEOTIDE SEQUENCE [LARGE SCALE GENOMIC DNA]</scope>
    <source>
        <strain evidence="6 7">DSM 8423</strain>
    </source>
</reference>
<dbReference type="GO" id="GO:0005829">
    <property type="term" value="C:cytosol"/>
    <property type="evidence" value="ECO:0007669"/>
    <property type="project" value="TreeGrafter"/>
</dbReference>
<proteinExistence type="inferred from homology"/>
<dbReference type="EMBL" id="FOBS01000025">
    <property type="protein sequence ID" value="SEM60006.1"/>
    <property type="molecule type" value="Genomic_DNA"/>
</dbReference>
<organism evidence="6 7">
    <name type="scientific">Syntrophus gentianae</name>
    <dbReference type="NCBI Taxonomy" id="43775"/>
    <lineage>
        <taxon>Bacteria</taxon>
        <taxon>Pseudomonadati</taxon>
        <taxon>Thermodesulfobacteriota</taxon>
        <taxon>Syntrophia</taxon>
        <taxon>Syntrophales</taxon>
        <taxon>Syntrophaceae</taxon>
        <taxon>Syntrophus</taxon>
    </lineage>
</organism>
<keyword evidence="7" id="KW-1185">Reference proteome</keyword>
<dbReference type="SUPFAM" id="SSF63882">
    <property type="entry name" value="MoeA N-terminal region -like"/>
    <property type="match status" value="1"/>
</dbReference>
<dbReference type="OrthoDB" id="9804758at2"/>
<dbReference type="SUPFAM" id="SSF53218">
    <property type="entry name" value="Molybdenum cofactor biosynthesis proteins"/>
    <property type="match status" value="1"/>
</dbReference>
<dbReference type="Pfam" id="PF03453">
    <property type="entry name" value="MoeA_N"/>
    <property type="match status" value="1"/>
</dbReference>
<keyword evidence="4" id="KW-0501">Molybdenum cofactor biosynthesis</keyword>
<comment type="cofactor">
    <cofactor evidence="4">
        <name>Mg(2+)</name>
        <dbReference type="ChEBI" id="CHEBI:18420"/>
    </cofactor>
</comment>
<keyword evidence="4" id="KW-0460">Magnesium</keyword>
<comment type="catalytic activity">
    <reaction evidence="3">
        <text>adenylyl-molybdopterin + molybdate = Mo-molybdopterin + AMP + H(+)</text>
        <dbReference type="Rhea" id="RHEA:35047"/>
        <dbReference type="ChEBI" id="CHEBI:15378"/>
        <dbReference type="ChEBI" id="CHEBI:36264"/>
        <dbReference type="ChEBI" id="CHEBI:62727"/>
        <dbReference type="ChEBI" id="CHEBI:71302"/>
        <dbReference type="ChEBI" id="CHEBI:456215"/>
        <dbReference type="EC" id="2.10.1.1"/>
    </reaction>
</comment>
<dbReference type="CDD" id="cd00887">
    <property type="entry name" value="MoeA"/>
    <property type="match status" value="1"/>
</dbReference>
<comment type="similarity">
    <text evidence="2 4">Belongs to the MoeA family.</text>
</comment>
<name>A0A1H7ZNX8_9BACT</name>
<comment type="function">
    <text evidence="1 4">Catalyzes the insertion of molybdate into adenylated molybdopterin with the concomitant release of AMP.</text>
</comment>
<dbReference type="SUPFAM" id="SSF63867">
    <property type="entry name" value="MoeA C-terminal domain-like"/>
    <property type="match status" value="1"/>
</dbReference>
<dbReference type="Proteomes" id="UP000198744">
    <property type="component" value="Unassembled WGS sequence"/>
</dbReference>
<sequence length="403" mass="42852">MKSMSLGLKAALRLTLENITPLSKENVSLVDCVDRIAASDLYALVDSPSMDSSRKDGFAVISHEVANATPEKPVPLQLLGSMAAGGEKDIQVKPGTTVRVLTGARIPTGADAVVAEEYAKKGNSDVLVESFAEPKNVLRRGSDVTMGKCILRTGQLISPAMTGLLAAAGHSVVPVFRNPIVGMLGTGDEIVEPGNTLTEGKLYASNIMTLAGWCHRYGMKSRMAIVKDDPEALLCALKNLADETDAVITSGGAWMGDHDLVAHVLEGMGWKKVFHRIRMGPGKAVGFGMLDKKPVFILAGGPPSNLMGFLQIALPGILALSGHKDPGLPRISARLASELAEGESDWTDFFFGTLEWIDGLPDFHPMNKRSRLNSLAKATAVASIPEGKDYLPAGSVISVQWLK</sequence>
<dbReference type="PANTHER" id="PTHR10192:SF5">
    <property type="entry name" value="GEPHYRIN"/>
    <property type="match status" value="1"/>
</dbReference>
<dbReference type="GO" id="GO:0061599">
    <property type="term" value="F:molybdopterin molybdotransferase activity"/>
    <property type="evidence" value="ECO:0007669"/>
    <property type="project" value="UniProtKB-UniRule"/>
</dbReference>
<dbReference type="Gene3D" id="3.40.980.10">
    <property type="entry name" value="MoaB/Mog-like domain"/>
    <property type="match status" value="1"/>
</dbReference>
<dbReference type="PANTHER" id="PTHR10192">
    <property type="entry name" value="MOLYBDOPTERIN BIOSYNTHESIS PROTEIN"/>
    <property type="match status" value="1"/>
</dbReference>
<protein>
    <recommendedName>
        <fullName evidence="4">Molybdopterin molybdenumtransferase</fullName>
        <ecNumber evidence="4">2.10.1.1</ecNumber>
    </recommendedName>
</protein>
<dbReference type="NCBIfam" id="NF045515">
    <property type="entry name" value="Glp_gephyrin"/>
    <property type="match status" value="1"/>
</dbReference>
<evidence type="ECO:0000256" key="1">
    <source>
        <dbReference type="ARBA" id="ARBA00002901"/>
    </source>
</evidence>
<evidence type="ECO:0000313" key="7">
    <source>
        <dbReference type="Proteomes" id="UP000198744"/>
    </source>
</evidence>
<dbReference type="InterPro" id="IPR001453">
    <property type="entry name" value="MoaB/Mog_dom"/>
</dbReference>
<dbReference type="Gene3D" id="2.170.190.11">
    <property type="entry name" value="Molybdopterin biosynthesis moea protein, domain 3"/>
    <property type="match status" value="1"/>
</dbReference>
<keyword evidence="4" id="KW-0500">Molybdenum</keyword>
<dbReference type="InterPro" id="IPR036688">
    <property type="entry name" value="MoeA_C_domain_IV_sf"/>
</dbReference>
<evidence type="ECO:0000313" key="6">
    <source>
        <dbReference type="EMBL" id="SEM60006.1"/>
    </source>
</evidence>
<dbReference type="GO" id="GO:0046872">
    <property type="term" value="F:metal ion binding"/>
    <property type="evidence" value="ECO:0007669"/>
    <property type="project" value="UniProtKB-UniRule"/>
</dbReference>